<reference evidence="1" key="2">
    <citation type="submission" date="2021-10" db="EMBL/GenBank/DDBJ databases">
        <title>Phylogenomics reveals ancestral predisposition of the termite-cultivated fungus Termitomyces towards a domesticated lifestyle.</title>
        <authorList>
            <person name="Auxier B."/>
            <person name="Grum-Grzhimaylo A."/>
            <person name="Cardenas M.E."/>
            <person name="Lodge J.D."/>
            <person name="Laessoe T."/>
            <person name="Pedersen O."/>
            <person name="Smith M.E."/>
            <person name="Kuyper T.W."/>
            <person name="Franco-Molano E.A."/>
            <person name="Baroni T.J."/>
            <person name="Aanen D.K."/>
        </authorList>
    </citation>
    <scope>NUCLEOTIDE SEQUENCE</scope>
    <source>
        <strain evidence="1">D49</strain>
    </source>
</reference>
<dbReference type="AlphaFoldDB" id="A0A9P7GST4"/>
<comment type="caution">
    <text evidence="1">The sequence shown here is derived from an EMBL/GenBank/DDBJ whole genome shotgun (WGS) entry which is preliminary data.</text>
</comment>
<evidence type="ECO:0000313" key="1">
    <source>
        <dbReference type="EMBL" id="KAG5654755.1"/>
    </source>
</evidence>
<gene>
    <name evidence="1" type="ORF">H0H81_003763</name>
</gene>
<keyword evidence="2" id="KW-1185">Reference proteome</keyword>
<dbReference type="SUPFAM" id="SSF53474">
    <property type="entry name" value="alpha/beta-Hydrolases"/>
    <property type="match status" value="1"/>
</dbReference>
<organism evidence="1 2">
    <name type="scientific">Sphagnurus paluster</name>
    <dbReference type="NCBI Taxonomy" id="117069"/>
    <lineage>
        <taxon>Eukaryota</taxon>
        <taxon>Fungi</taxon>
        <taxon>Dikarya</taxon>
        <taxon>Basidiomycota</taxon>
        <taxon>Agaricomycotina</taxon>
        <taxon>Agaricomycetes</taxon>
        <taxon>Agaricomycetidae</taxon>
        <taxon>Agaricales</taxon>
        <taxon>Tricholomatineae</taxon>
        <taxon>Lyophyllaceae</taxon>
        <taxon>Sphagnurus</taxon>
    </lineage>
</organism>
<dbReference type="OrthoDB" id="3365310at2759"/>
<dbReference type="Proteomes" id="UP000717328">
    <property type="component" value="Unassembled WGS sequence"/>
</dbReference>
<sequence length="111" mass="12051">MPFPPVIFARSLGCLIAQTYISSHPASALCLISPPPSNTSLSKSKFPTNLPEFNFEPKFPLSFMAAAKELEVLRAQHRLGDDPGVDMLSVPDVESPEALAAVEKWLDELGI</sequence>
<accession>A0A9P7GST4</accession>
<dbReference type="EMBL" id="JABCKI010000001">
    <property type="protein sequence ID" value="KAG5654755.1"/>
    <property type="molecule type" value="Genomic_DNA"/>
</dbReference>
<proteinExistence type="predicted"/>
<dbReference type="Gene3D" id="3.40.50.1820">
    <property type="entry name" value="alpha/beta hydrolase"/>
    <property type="match status" value="1"/>
</dbReference>
<evidence type="ECO:0000313" key="2">
    <source>
        <dbReference type="Proteomes" id="UP000717328"/>
    </source>
</evidence>
<reference evidence="1" key="1">
    <citation type="submission" date="2021-02" db="EMBL/GenBank/DDBJ databases">
        <authorList>
            <person name="Nieuwenhuis M."/>
            <person name="Van De Peppel L.J.J."/>
        </authorList>
    </citation>
    <scope>NUCLEOTIDE SEQUENCE</scope>
    <source>
        <strain evidence="1">D49</strain>
    </source>
</reference>
<dbReference type="InterPro" id="IPR029058">
    <property type="entry name" value="AB_hydrolase_fold"/>
</dbReference>
<name>A0A9P7GST4_9AGAR</name>
<protein>
    <submittedName>
        <fullName evidence="1">Uncharacterized protein</fullName>
    </submittedName>
</protein>